<reference evidence="8 9" key="1">
    <citation type="journal article" date="2018" name="J. Microbiol.">
        <title>Baekduia soli gen. nov., sp. nov., a novel bacterium isolated from the soil of Baekdu Mountain and proposal of a novel family name, Baekduiaceae fam. nov.</title>
        <authorList>
            <person name="An D.S."/>
            <person name="Siddiqi M.Z."/>
            <person name="Kim K.H."/>
            <person name="Yu H.S."/>
            <person name="Im W.T."/>
        </authorList>
    </citation>
    <scope>NUCLEOTIDE SEQUENCE [LARGE SCALE GENOMIC DNA]</scope>
    <source>
        <strain evidence="8 9">BR7-21</strain>
    </source>
</reference>
<dbReference type="OrthoDB" id="105450at2"/>
<dbReference type="Pfam" id="PF03460">
    <property type="entry name" value="NIR_SIR_ferr"/>
    <property type="match status" value="1"/>
</dbReference>
<sequence length="346" mass="36064">MSTPMARAPADRCPGVLRLHPAGDGGLARVRLPGGILTTRGLSAVRSAAALGNGLVEITSRANVQVRGLDPAAATEVADVLWCGGLLPSPEHDRVRNIAAAPWAGPEVQALVGELDRLLCADPALVQLSGRFLFGVGPTTGPVPDVAVIDDILILDGRPTTLRGDAASMLDAARTFLAHADGAWRIADIPDGPQRVARRLGGRVVPGAAPRAPAIRLGVHHDAVTVLPPLGRLDLRLLDVVAAHGEPDVRLSARRTVTFAGDRGGDLLSVLDRKGFVTQESSGWWGLSACAGIGACPRAELNVRAEATRRAAQRAPGAPPEHWSACERGCGRPDAAIERGIARSPR</sequence>
<keyword evidence="1" id="KW-0004">4Fe-4S</keyword>
<dbReference type="EMBL" id="CP042430">
    <property type="protein sequence ID" value="QEC47036.1"/>
    <property type="molecule type" value="Genomic_DNA"/>
</dbReference>
<organism evidence="8 9">
    <name type="scientific">Baekduia soli</name>
    <dbReference type="NCBI Taxonomy" id="496014"/>
    <lineage>
        <taxon>Bacteria</taxon>
        <taxon>Bacillati</taxon>
        <taxon>Actinomycetota</taxon>
        <taxon>Thermoleophilia</taxon>
        <taxon>Solirubrobacterales</taxon>
        <taxon>Baekduiaceae</taxon>
        <taxon>Baekduia</taxon>
    </lineage>
</organism>
<feature type="domain" description="Nitrite/Sulfite reductase ferredoxin-like" evidence="7">
    <location>
        <begin position="22"/>
        <end position="79"/>
    </location>
</feature>
<accession>A0A5B8U1Z7</accession>
<evidence type="ECO:0000256" key="2">
    <source>
        <dbReference type="ARBA" id="ARBA00022617"/>
    </source>
</evidence>
<evidence type="ECO:0000256" key="3">
    <source>
        <dbReference type="ARBA" id="ARBA00022723"/>
    </source>
</evidence>
<dbReference type="PANTHER" id="PTHR32439:SF9">
    <property type="entry name" value="BLR3264 PROTEIN"/>
    <property type="match status" value="1"/>
</dbReference>
<keyword evidence="6" id="KW-0411">Iron-sulfur</keyword>
<evidence type="ECO:0000259" key="7">
    <source>
        <dbReference type="Pfam" id="PF03460"/>
    </source>
</evidence>
<keyword evidence="3" id="KW-0479">Metal-binding</keyword>
<dbReference type="GO" id="GO:0016491">
    <property type="term" value="F:oxidoreductase activity"/>
    <property type="evidence" value="ECO:0007669"/>
    <property type="project" value="UniProtKB-KW"/>
</dbReference>
<dbReference type="Gene3D" id="3.90.480.10">
    <property type="entry name" value="Sulfite Reductase Hemoprotein,Domain 2"/>
    <property type="match status" value="1"/>
</dbReference>
<evidence type="ECO:0000256" key="5">
    <source>
        <dbReference type="ARBA" id="ARBA00023004"/>
    </source>
</evidence>
<proteinExistence type="predicted"/>
<dbReference type="GO" id="GO:0046872">
    <property type="term" value="F:metal ion binding"/>
    <property type="evidence" value="ECO:0007669"/>
    <property type="project" value="UniProtKB-KW"/>
</dbReference>
<keyword evidence="9" id="KW-1185">Reference proteome</keyword>
<dbReference type="AlphaFoldDB" id="A0A5B8U1Z7"/>
<dbReference type="SUPFAM" id="SSF55124">
    <property type="entry name" value="Nitrite/Sulfite reductase N-terminal domain-like"/>
    <property type="match status" value="2"/>
</dbReference>
<protein>
    <submittedName>
        <fullName evidence="8">Precorrin-3B synthase</fullName>
    </submittedName>
</protein>
<dbReference type="Proteomes" id="UP000321805">
    <property type="component" value="Chromosome"/>
</dbReference>
<gene>
    <name evidence="8" type="ORF">FSW04_05180</name>
</gene>
<dbReference type="InterPro" id="IPR045854">
    <property type="entry name" value="NO2/SO3_Rdtase_4Fe4S_sf"/>
</dbReference>
<dbReference type="InterPro" id="IPR051329">
    <property type="entry name" value="NIR_SIR_4Fe-4S"/>
</dbReference>
<dbReference type="InterPro" id="IPR036136">
    <property type="entry name" value="Nit/Sulf_reduc_fer-like_dom_sf"/>
</dbReference>
<keyword evidence="4" id="KW-0560">Oxidoreductase</keyword>
<keyword evidence="2" id="KW-0349">Heme</keyword>
<dbReference type="PANTHER" id="PTHR32439">
    <property type="entry name" value="FERREDOXIN--NITRITE REDUCTASE, CHLOROPLASTIC"/>
    <property type="match status" value="1"/>
</dbReference>
<name>A0A5B8U1Z7_9ACTN</name>
<dbReference type="KEGG" id="bsol:FSW04_05180"/>
<keyword evidence="5" id="KW-0408">Iron</keyword>
<evidence type="ECO:0000256" key="1">
    <source>
        <dbReference type="ARBA" id="ARBA00022485"/>
    </source>
</evidence>
<evidence type="ECO:0000256" key="6">
    <source>
        <dbReference type="ARBA" id="ARBA00023014"/>
    </source>
</evidence>
<evidence type="ECO:0000256" key="4">
    <source>
        <dbReference type="ARBA" id="ARBA00023002"/>
    </source>
</evidence>
<evidence type="ECO:0000313" key="8">
    <source>
        <dbReference type="EMBL" id="QEC47036.1"/>
    </source>
</evidence>
<dbReference type="InterPro" id="IPR005117">
    <property type="entry name" value="NiRdtase/SiRdtase_haem-b_fer"/>
</dbReference>
<dbReference type="GO" id="GO:0051539">
    <property type="term" value="F:4 iron, 4 sulfur cluster binding"/>
    <property type="evidence" value="ECO:0007669"/>
    <property type="project" value="UniProtKB-KW"/>
</dbReference>
<evidence type="ECO:0000313" key="9">
    <source>
        <dbReference type="Proteomes" id="UP000321805"/>
    </source>
</evidence>
<dbReference type="Gene3D" id="3.30.413.10">
    <property type="entry name" value="Sulfite Reductase Hemoprotein, domain 1"/>
    <property type="match status" value="1"/>
</dbReference>